<evidence type="ECO:0000256" key="1">
    <source>
        <dbReference type="SAM" id="MobiDB-lite"/>
    </source>
</evidence>
<keyword evidence="3" id="KW-1185">Reference proteome</keyword>
<feature type="compositionally biased region" description="Low complexity" evidence="1">
    <location>
        <begin position="89"/>
        <end position="101"/>
    </location>
</feature>
<gene>
    <name evidence="2" type="ORF">THAOC_25391</name>
</gene>
<evidence type="ECO:0000313" key="2">
    <source>
        <dbReference type="EMBL" id="EJK54934.1"/>
    </source>
</evidence>
<proteinExistence type="predicted"/>
<evidence type="ECO:0000313" key="3">
    <source>
        <dbReference type="Proteomes" id="UP000266841"/>
    </source>
</evidence>
<sequence length="180" mass="19744">MIFAGRAPTRARRPRANSEPARPIGTIRGVATGAHTASAGSRSPRAGVSSPGQLREADWPAPCQVAASWPSDVGQSTFRMPNRGPPRFSSRAAAGCAGRRPASLGDAWRVRPFASFARRTDPPRSSRRPPFHWHPVNDGRLQFLPRMKAKKAAKRFRNLHQLSGHARVMLPCSRINLSRQ</sequence>
<accession>K0RRC6</accession>
<protein>
    <submittedName>
        <fullName evidence="2">Uncharacterized protein</fullName>
    </submittedName>
</protein>
<feature type="region of interest" description="Disordered" evidence="1">
    <location>
        <begin position="1"/>
        <end position="57"/>
    </location>
</feature>
<dbReference type="Proteomes" id="UP000266841">
    <property type="component" value="Unassembled WGS sequence"/>
</dbReference>
<reference evidence="2 3" key="1">
    <citation type="journal article" date="2012" name="Genome Biol.">
        <title>Genome and low-iron response of an oceanic diatom adapted to chronic iron limitation.</title>
        <authorList>
            <person name="Lommer M."/>
            <person name="Specht M."/>
            <person name="Roy A.S."/>
            <person name="Kraemer L."/>
            <person name="Andreson R."/>
            <person name="Gutowska M.A."/>
            <person name="Wolf J."/>
            <person name="Bergner S.V."/>
            <person name="Schilhabel M.B."/>
            <person name="Klostermeier U.C."/>
            <person name="Beiko R.G."/>
            <person name="Rosenstiel P."/>
            <person name="Hippler M."/>
            <person name="Laroche J."/>
        </authorList>
    </citation>
    <scope>NUCLEOTIDE SEQUENCE [LARGE SCALE GENOMIC DNA]</scope>
    <source>
        <strain evidence="2 3">CCMP1005</strain>
    </source>
</reference>
<dbReference type="AlphaFoldDB" id="K0RRC6"/>
<organism evidence="2 3">
    <name type="scientific">Thalassiosira oceanica</name>
    <name type="common">Marine diatom</name>
    <dbReference type="NCBI Taxonomy" id="159749"/>
    <lineage>
        <taxon>Eukaryota</taxon>
        <taxon>Sar</taxon>
        <taxon>Stramenopiles</taxon>
        <taxon>Ochrophyta</taxon>
        <taxon>Bacillariophyta</taxon>
        <taxon>Coscinodiscophyceae</taxon>
        <taxon>Thalassiosirophycidae</taxon>
        <taxon>Thalassiosirales</taxon>
        <taxon>Thalassiosiraceae</taxon>
        <taxon>Thalassiosira</taxon>
    </lineage>
</organism>
<name>K0RRC6_THAOC</name>
<comment type="caution">
    <text evidence="2">The sequence shown here is derived from an EMBL/GenBank/DDBJ whole genome shotgun (WGS) entry which is preliminary data.</text>
</comment>
<feature type="region of interest" description="Disordered" evidence="1">
    <location>
        <begin position="70"/>
        <end position="101"/>
    </location>
</feature>
<dbReference type="EMBL" id="AGNL01035023">
    <property type="protein sequence ID" value="EJK54934.1"/>
    <property type="molecule type" value="Genomic_DNA"/>
</dbReference>